<dbReference type="AlphaFoldDB" id="A0A5D0J9H0"/>
<dbReference type="Proteomes" id="UP000323930">
    <property type="component" value="Unassembled WGS sequence"/>
</dbReference>
<proteinExistence type="inferred from homology"/>
<dbReference type="SUPFAM" id="SSF51004">
    <property type="entry name" value="C-terminal (heme d1) domain of cytochrome cd1-nitrite reductase"/>
    <property type="match status" value="1"/>
</dbReference>
<protein>
    <submittedName>
        <fullName evidence="3">Lactonase family protein</fullName>
    </submittedName>
</protein>
<dbReference type="EMBL" id="VSDQ01000163">
    <property type="protein sequence ID" value="TYA92161.1"/>
    <property type="molecule type" value="Genomic_DNA"/>
</dbReference>
<dbReference type="GO" id="GO:0005829">
    <property type="term" value="C:cytosol"/>
    <property type="evidence" value="ECO:0007669"/>
    <property type="project" value="TreeGrafter"/>
</dbReference>
<dbReference type="OrthoDB" id="9790815at2"/>
<dbReference type="InterPro" id="IPR050282">
    <property type="entry name" value="Cycloisomerase_2"/>
</dbReference>
<reference evidence="3 4" key="1">
    <citation type="submission" date="2019-08" db="EMBL/GenBank/DDBJ databases">
        <title>Seonamhaeicola sediminis sp. nov., isolated from marine sediment.</title>
        <authorList>
            <person name="Cao W.R."/>
        </authorList>
    </citation>
    <scope>NUCLEOTIDE SEQUENCE [LARGE SCALE GENOMIC DNA]</scope>
    <source>
        <strain evidence="3 4">B011</strain>
    </source>
</reference>
<evidence type="ECO:0000313" key="4">
    <source>
        <dbReference type="Proteomes" id="UP000323930"/>
    </source>
</evidence>
<dbReference type="Pfam" id="PF10282">
    <property type="entry name" value="Lactonase"/>
    <property type="match status" value="1"/>
</dbReference>
<keyword evidence="4" id="KW-1185">Reference proteome</keyword>
<organism evidence="3 4">
    <name type="scientific">Seonamhaeicola marinus</name>
    <dbReference type="NCBI Taxonomy" id="1912246"/>
    <lineage>
        <taxon>Bacteria</taxon>
        <taxon>Pseudomonadati</taxon>
        <taxon>Bacteroidota</taxon>
        <taxon>Flavobacteriia</taxon>
        <taxon>Flavobacteriales</taxon>
        <taxon>Flavobacteriaceae</taxon>
    </lineage>
</organism>
<evidence type="ECO:0000256" key="2">
    <source>
        <dbReference type="ARBA" id="ARBA00022526"/>
    </source>
</evidence>
<dbReference type="InterPro" id="IPR019405">
    <property type="entry name" value="Lactonase_7-beta_prop"/>
</dbReference>
<evidence type="ECO:0000313" key="3">
    <source>
        <dbReference type="EMBL" id="TYA92161.1"/>
    </source>
</evidence>
<comment type="caution">
    <text evidence="3">The sequence shown here is derived from an EMBL/GenBank/DDBJ whole genome shotgun (WGS) entry which is preliminary data.</text>
</comment>
<dbReference type="PANTHER" id="PTHR30344">
    <property type="entry name" value="6-PHOSPHOGLUCONOLACTONASE-RELATED"/>
    <property type="match status" value="1"/>
</dbReference>
<keyword evidence="2" id="KW-0119">Carbohydrate metabolism</keyword>
<sequence>MIIYTGSYTTEVLPGLEGFGKGISTFNLNEDTGELTLLHMEENVNTAYLVISKDQQYLYSFQEVMPEKNPHVLAYKINEDKSLTLINKQPILGGLPCHINLINDDKTLLVACYWTGNVHVYQLNDNGSVNPHSQILQHKGSSVNKDRQEAAHMHMVYEHNHQIFVPDLGLDKVVVYDIEEGSKLKEAYRINTPLGGGPRHLVIHPKGMYGFLMNELTGDVSTLKLKDDKFEVIDNVNSLPSNYKDTPSSSAIKLSKDGRFLYCSNRGCETVTIFEFKEETGALNIINYQETSGKTPRDFNLSPCGRWLLVANQDSFSIETFKVDTVTGMLNNVYSNKEIRSVSCIQFL</sequence>
<dbReference type="PANTHER" id="PTHR30344:SF1">
    <property type="entry name" value="6-PHOSPHOGLUCONOLACTONASE"/>
    <property type="match status" value="1"/>
</dbReference>
<dbReference type="Gene3D" id="2.130.10.10">
    <property type="entry name" value="YVTN repeat-like/Quinoprotein amine dehydrogenase"/>
    <property type="match status" value="1"/>
</dbReference>
<evidence type="ECO:0000256" key="1">
    <source>
        <dbReference type="ARBA" id="ARBA00005564"/>
    </source>
</evidence>
<name>A0A5D0J9H0_9FLAO</name>
<comment type="similarity">
    <text evidence="1">Belongs to the cycloisomerase 2 family.</text>
</comment>
<dbReference type="InterPro" id="IPR011048">
    <property type="entry name" value="Haem_d1_sf"/>
</dbReference>
<accession>A0A5D0J9H0</accession>
<dbReference type="GO" id="GO:0006006">
    <property type="term" value="P:glucose metabolic process"/>
    <property type="evidence" value="ECO:0007669"/>
    <property type="project" value="UniProtKB-KW"/>
</dbReference>
<keyword evidence="2" id="KW-0313">Glucose metabolism</keyword>
<dbReference type="InterPro" id="IPR015943">
    <property type="entry name" value="WD40/YVTN_repeat-like_dom_sf"/>
</dbReference>
<dbReference type="RefSeq" id="WP_148539767.1">
    <property type="nucleotide sequence ID" value="NZ_VSDQ01000163.1"/>
</dbReference>
<gene>
    <name evidence="3" type="ORF">FUA24_01650</name>
</gene>
<dbReference type="GO" id="GO:0017057">
    <property type="term" value="F:6-phosphogluconolactonase activity"/>
    <property type="evidence" value="ECO:0007669"/>
    <property type="project" value="TreeGrafter"/>
</dbReference>